<keyword evidence="2" id="KW-0238">DNA-binding</keyword>
<reference evidence="7" key="1">
    <citation type="submission" date="2017-05" db="UniProtKB">
        <authorList>
            <consortium name="EnsemblMetazoa"/>
        </authorList>
    </citation>
    <scope>IDENTIFICATION</scope>
</reference>
<evidence type="ECO:0000256" key="3">
    <source>
        <dbReference type="ARBA" id="ARBA00023163"/>
    </source>
</evidence>
<dbReference type="STRING" id="400682.A0A1X7SHM7"/>
<dbReference type="GO" id="GO:0042796">
    <property type="term" value="P:snRNA transcription by RNA polymerase III"/>
    <property type="evidence" value="ECO:0007669"/>
    <property type="project" value="TreeGrafter"/>
</dbReference>
<dbReference type="InterPro" id="IPR011009">
    <property type="entry name" value="Kinase-like_dom_sf"/>
</dbReference>
<dbReference type="GO" id="GO:0001006">
    <property type="term" value="F:RNA polymerase III type 3 promoter sequence-specific DNA binding"/>
    <property type="evidence" value="ECO:0007669"/>
    <property type="project" value="TreeGrafter"/>
</dbReference>
<dbReference type="GO" id="GO:0000978">
    <property type="term" value="F:RNA polymerase II cis-regulatory region sequence-specific DNA binding"/>
    <property type="evidence" value="ECO:0007669"/>
    <property type="project" value="TreeGrafter"/>
</dbReference>
<sequence length="206" mass="23526">MGGGMGAWRAKVSDYGSANLQHLIIRSVNPGGPLYAAPEAANPREHSPSMDVFSYGVLLLEMITRRIPLPEERVGLIDGLSDVTIDKLKQLQTQITELKTKNAHQLLVHSDDLDWNTIAYEQFNSEHSAYDCYLRYKHFLQPSVNHKEWMPNEVWRLNELAKKYEGYNWEAIAAELNTGRTAVQCLRCYKTSSHLLSKKYVNFILT</sequence>
<dbReference type="SUPFAM" id="SSF46689">
    <property type="entry name" value="Homeodomain-like"/>
    <property type="match status" value="1"/>
</dbReference>
<dbReference type="AlphaFoldDB" id="A0A1X7SHM7"/>
<dbReference type="GO" id="GO:0019185">
    <property type="term" value="C:snRNA-activating protein complex"/>
    <property type="evidence" value="ECO:0007669"/>
    <property type="project" value="TreeGrafter"/>
</dbReference>
<evidence type="ECO:0000256" key="4">
    <source>
        <dbReference type="ARBA" id="ARBA00023242"/>
    </source>
</evidence>
<evidence type="ECO:0000259" key="5">
    <source>
        <dbReference type="PROSITE" id="PS50011"/>
    </source>
</evidence>
<dbReference type="InterPro" id="IPR009057">
    <property type="entry name" value="Homeodomain-like_sf"/>
</dbReference>
<dbReference type="SUPFAM" id="SSF56112">
    <property type="entry name" value="Protein kinase-like (PK-like)"/>
    <property type="match status" value="1"/>
</dbReference>
<dbReference type="PROSITE" id="PS50090">
    <property type="entry name" value="MYB_LIKE"/>
    <property type="match status" value="1"/>
</dbReference>
<dbReference type="InterPro" id="IPR000719">
    <property type="entry name" value="Prot_kinase_dom"/>
</dbReference>
<dbReference type="GO" id="GO:0042795">
    <property type="term" value="P:snRNA transcription by RNA polymerase II"/>
    <property type="evidence" value="ECO:0007669"/>
    <property type="project" value="TreeGrafter"/>
</dbReference>
<dbReference type="PANTHER" id="PTHR46621">
    <property type="entry name" value="SNRNA-ACTIVATING PROTEIN COMPLEX SUBUNIT 4"/>
    <property type="match status" value="1"/>
</dbReference>
<dbReference type="OrthoDB" id="2143914at2759"/>
<proteinExistence type="predicted"/>
<protein>
    <recommendedName>
        <fullName evidence="8">Myb-like domain-containing protein</fullName>
    </recommendedName>
</protein>
<evidence type="ECO:0000256" key="2">
    <source>
        <dbReference type="ARBA" id="ARBA00023125"/>
    </source>
</evidence>
<evidence type="ECO:0000313" key="7">
    <source>
        <dbReference type="EnsemblMetazoa" id="Aqu2.1.01575_001"/>
    </source>
</evidence>
<evidence type="ECO:0000259" key="6">
    <source>
        <dbReference type="PROSITE" id="PS50090"/>
    </source>
</evidence>
<organism evidence="7">
    <name type="scientific">Amphimedon queenslandica</name>
    <name type="common">Sponge</name>
    <dbReference type="NCBI Taxonomy" id="400682"/>
    <lineage>
        <taxon>Eukaryota</taxon>
        <taxon>Metazoa</taxon>
        <taxon>Porifera</taxon>
        <taxon>Demospongiae</taxon>
        <taxon>Heteroscleromorpha</taxon>
        <taxon>Haplosclerida</taxon>
        <taxon>Niphatidae</taxon>
        <taxon>Amphimedon</taxon>
    </lineage>
</organism>
<feature type="domain" description="Myb-like" evidence="6">
    <location>
        <begin position="141"/>
        <end position="185"/>
    </location>
</feature>
<feature type="domain" description="Protein kinase" evidence="5">
    <location>
        <begin position="1"/>
        <end position="206"/>
    </location>
</feature>
<name>A0A1X7SHM7_AMPQE</name>
<dbReference type="EnsemblMetazoa" id="Aqu2.1.01575_001">
    <property type="protein sequence ID" value="Aqu2.1.01575_001"/>
    <property type="gene ID" value="Aqu2.1.01575"/>
</dbReference>
<keyword evidence="3" id="KW-0804">Transcription</keyword>
<dbReference type="GO" id="GO:0005524">
    <property type="term" value="F:ATP binding"/>
    <property type="evidence" value="ECO:0007669"/>
    <property type="project" value="InterPro"/>
</dbReference>
<dbReference type="PANTHER" id="PTHR46621:SF1">
    <property type="entry name" value="SNRNA-ACTIVATING PROTEIN COMPLEX SUBUNIT 4"/>
    <property type="match status" value="1"/>
</dbReference>
<dbReference type="Pfam" id="PF00069">
    <property type="entry name" value="Pkinase"/>
    <property type="match status" value="1"/>
</dbReference>
<keyword evidence="1" id="KW-0805">Transcription regulation</keyword>
<dbReference type="Gene3D" id="1.10.10.60">
    <property type="entry name" value="Homeodomain-like"/>
    <property type="match status" value="1"/>
</dbReference>
<dbReference type="InParanoid" id="A0A1X7SHM7"/>
<dbReference type="GO" id="GO:0004672">
    <property type="term" value="F:protein kinase activity"/>
    <property type="evidence" value="ECO:0007669"/>
    <property type="project" value="InterPro"/>
</dbReference>
<evidence type="ECO:0000256" key="1">
    <source>
        <dbReference type="ARBA" id="ARBA00023015"/>
    </source>
</evidence>
<evidence type="ECO:0008006" key="8">
    <source>
        <dbReference type="Google" id="ProtNLM"/>
    </source>
</evidence>
<dbReference type="PROSITE" id="PS50011">
    <property type="entry name" value="PROTEIN_KINASE_DOM"/>
    <property type="match status" value="1"/>
</dbReference>
<dbReference type="Gene3D" id="1.10.510.10">
    <property type="entry name" value="Transferase(Phosphotransferase) domain 1"/>
    <property type="match status" value="1"/>
</dbReference>
<dbReference type="InterPro" id="IPR001005">
    <property type="entry name" value="SANT/Myb"/>
</dbReference>
<accession>A0A1X7SHM7</accession>
<keyword evidence="4" id="KW-0539">Nucleus</keyword>
<dbReference type="InterPro" id="IPR051575">
    <property type="entry name" value="Myb-like_DNA-bd"/>
</dbReference>